<evidence type="ECO:0000256" key="5">
    <source>
        <dbReference type="RuleBase" id="RU362125"/>
    </source>
</evidence>
<dbReference type="InterPro" id="IPR013786">
    <property type="entry name" value="AcylCoA_DH/ox_N"/>
</dbReference>
<dbReference type="OrthoDB" id="142556at2"/>
<dbReference type="InterPro" id="IPR046373">
    <property type="entry name" value="Acyl-CoA_Oxase/DH_mid-dom_sf"/>
</dbReference>
<dbReference type="InterPro" id="IPR009075">
    <property type="entry name" value="AcylCo_DH/oxidase_C"/>
</dbReference>
<evidence type="ECO:0000256" key="1">
    <source>
        <dbReference type="ARBA" id="ARBA00001974"/>
    </source>
</evidence>
<dbReference type="Pfam" id="PF02771">
    <property type="entry name" value="Acyl-CoA_dh_N"/>
    <property type="match status" value="1"/>
</dbReference>
<feature type="domain" description="Acyl-CoA oxidase/dehydrogenase middle" evidence="7">
    <location>
        <begin position="134"/>
        <end position="224"/>
    </location>
</feature>
<evidence type="ECO:0000256" key="2">
    <source>
        <dbReference type="ARBA" id="ARBA00009347"/>
    </source>
</evidence>
<dbReference type="Gene3D" id="1.10.540.10">
    <property type="entry name" value="Acyl-CoA dehydrogenase/oxidase, N-terminal domain"/>
    <property type="match status" value="1"/>
</dbReference>
<dbReference type="PROSITE" id="PS00073">
    <property type="entry name" value="ACYL_COA_DH_2"/>
    <property type="match status" value="1"/>
</dbReference>
<comment type="cofactor">
    <cofactor evidence="1 5">
        <name>FAD</name>
        <dbReference type="ChEBI" id="CHEBI:57692"/>
    </cofactor>
</comment>
<dbReference type="GO" id="GO:0050660">
    <property type="term" value="F:flavin adenine dinucleotide binding"/>
    <property type="evidence" value="ECO:0007669"/>
    <property type="project" value="InterPro"/>
</dbReference>
<dbReference type="Pfam" id="PF00441">
    <property type="entry name" value="Acyl-CoA_dh_1"/>
    <property type="match status" value="1"/>
</dbReference>
<dbReference type="InterPro" id="IPR009100">
    <property type="entry name" value="AcylCoA_DH/oxidase_NM_dom_sf"/>
</dbReference>
<evidence type="ECO:0008006" key="11">
    <source>
        <dbReference type="Google" id="ProtNLM"/>
    </source>
</evidence>
<comment type="similarity">
    <text evidence="2 5">Belongs to the acyl-CoA dehydrogenase family.</text>
</comment>
<dbReference type="SUPFAM" id="SSF47203">
    <property type="entry name" value="Acyl-CoA dehydrogenase C-terminal domain-like"/>
    <property type="match status" value="1"/>
</dbReference>
<dbReference type="Gene3D" id="2.40.110.10">
    <property type="entry name" value="Butyryl-CoA Dehydrogenase, subunit A, domain 2"/>
    <property type="match status" value="1"/>
</dbReference>
<dbReference type="InterPro" id="IPR006089">
    <property type="entry name" value="Acyl-CoA_DH_CS"/>
</dbReference>
<dbReference type="Proteomes" id="UP000198878">
    <property type="component" value="Unassembled WGS sequence"/>
</dbReference>
<dbReference type="GO" id="GO:0003995">
    <property type="term" value="F:acyl-CoA dehydrogenase activity"/>
    <property type="evidence" value="ECO:0007669"/>
    <property type="project" value="InterPro"/>
</dbReference>
<dbReference type="SUPFAM" id="SSF56645">
    <property type="entry name" value="Acyl-CoA dehydrogenase NM domain-like"/>
    <property type="match status" value="1"/>
</dbReference>
<keyword evidence="10" id="KW-1185">Reference proteome</keyword>
<organism evidence="9 10">
    <name type="scientific">Amycolatopsis pretoriensis</name>
    <dbReference type="NCBI Taxonomy" id="218821"/>
    <lineage>
        <taxon>Bacteria</taxon>
        <taxon>Bacillati</taxon>
        <taxon>Actinomycetota</taxon>
        <taxon>Actinomycetes</taxon>
        <taxon>Pseudonocardiales</taxon>
        <taxon>Pseudonocardiaceae</taxon>
        <taxon>Amycolatopsis</taxon>
    </lineage>
</organism>
<dbReference type="Pfam" id="PF02770">
    <property type="entry name" value="Acyl-CoA_dh_M"/>
    <property type="match status" value="1"/>
</dbReference>
<evidence type="ECO:0000256" key="3">
    <source>
        <dbReference type="ARBA" id="ARBA00022630"/>
    </source>
</evidence>
<dbReference type="PIRSF" id="PIRSF016578">
    <property type="entry name" value="HsaA"/>
    <property type="match status" value="1"/>
</dbReference>
<dbReference type="RefSeq" id="WP_086679112.1">
    <property type="nucleotide sequence ID" value="NZ_FNUJ01000001.1"/>
</dbReference>
<proteinExistence type="inferred from homology"/>
<sequence>MAVGTSTPGLFDLTPTEDQRLIRDTAAEFAAEQLRDRAAEADTRHGAPDDLVAKSAELGLTLLGVPEELGGVATARAAVTSILVTEALATGDMGLAVACLASAAVSTALARWGSGDAQATYLPRFVGADVPVAALAIAEPHALADPFEPHTVARRAPGGFVLDGAKSMVVRAAQAELFVISAHLEGGGPALFMVEADTSGLTVTADPAMGVRAAGLGRVDLTDVHVPETALLGEAYAECVRLSRLAWCGLAVGTAQAVLDYVIPYVNDRVAFGEPVSHRQGVAFTVADIAIELEAMRLATYRAAARADAGLPFAREAALAHRLCAEKGMRIGSDGVQLLGGHGYVREHPVERWYRDLRAVGVATGGVLV</sequence>
<dbReference type="PANTHER" id="PTHR43884">
    <property type="entry name" value="ACYL-COA DEHYDROGENASE"/>
    <property type="match status" value="1"/>
</dbReference>
<dbReference type="EMBL" id="FNUJ01000001">
    <property type="protein sequence ID" value="SEF20582.1"/>
    <property type="molecule type" value="Genomic_DNA"/>
</dbReference>
<accession>A0A1H5Q369</accession>
<dbReference type="InterPro" id="IPR036250">
    <property type="entry name" value="AcylCo_DH-like_C"/>
</dbReference>
<keyword evidence="3 5" id="KW-0285">Flavoprotein</keyword>
<dbReference type="Gene3D" id="1.20.140.10">
    <property type="entry name" value="Butyryl-CoA Dehydrogenase, subunit A, domain 3"/>
    <property type="match status" value="1"/>
</dbReference>
<feature type="domain" description="Acyl-CoA dehydrogenase/oxidase N-terminal" evidence="8">
    <location>
        <begin position="16"/>
        <end position="126"/>
    </location>
</feature>
<gene>
    <name evidence="9" type="ORF">SAMN05421837_101422</name>
</gene>
<keyword evidence="5" id="KW-0560">Oxidoreductase</keyword>
<keyword evidence="4 5" id="KW-0274">FAD</keyword>
<evidence type="ECO:0000313" key="10">
    <source>
        <dbReference type="Proteomes" id="UP000198878"/>
    </source>
</evidence>
<evidence type="ECO:0000259" key="6">
    <source>
        <dbReference type="Pfam" id="PF00441"/>
    </source>
</evidence>
<evidence type="ECO:0000313" key="9">
    <source>
        <dbReference type="EMBL" id="SEF20582.1"/>
    </source>
</evidence>
<dbReference type="InterPro" id="IPR037069">
    <property type="entry name" value="AcylCoA_DH/ox_N_sf"/>
</dbReference>
<feature type="domain" description="Acyl-CoA dehydrogenase/oxidase C-terminal" evidence="6">
    <location>
        <begin position="240"/>
        <end position="365"/>
    </location>
</feature>
<protein>
    <recommendedName>
        <fullName evidence="11">Acyl-CoA dehydrogenase</fullName>
    </recommendedName>
</protein>
<dbReference type="InterPro" id="IPR006091">
    <property type="entry name" value="Acyl-CoA_Oxase/DH_mid-dom"/>
</dbReference>
<dbReference type="STRING" id="218821.SAMN05421837_101422"/>
<dbReference type="PANTHER" id="PTHR43884:SF12">
    <property type="entry name" value="ISOVALERYL-COA DEHYDROGENASE, MITOCHONDRIAL-RELATED"/>
    <property type="match status" value="1"/>
</dbReference>
<name>A0A1H5Q369_9PSEU</name>
<dbReference type="AlphaFoldDB" id="A0A1H5Q369"/>
<reference evidence="10" key="1">
    <citation type="submission" date="2016-10" db="EMBL/GenBank/DDBJ databases">
        <authorList>
            <person name="Varghese N."/>
            <person name="Submissions S."/>
        </authorList>
    </citation>
    <scope>NUCLEOTIDE SEQUENCE [LARGE SCALE GENOMIC DNA]</scope>
    <source>
        <strain evidence="10">DSM 44654</strain>
    </source>
</reference>
<evidence type="ECO:0000256" key="4">
    <source>
        <dbReference type="ARBA" id="ARBA00022827"/>
    </source>
</evidence>
<evidence type="ECO:0000259" key="8">
    <source>
        <dbReference type="Pfam" id="PF02771"/>
    </source>
</evidence>
<evidence type="ECO:0000259" key="7">
    <source>
        <dbReference type="Pfam" id="PF02770"/>
    </source>
</evidence>